<reference evidence="1 2" key="1">
    <citation type="submission" date="2015-08" db="EMBL/GenBank/DDBJ databases">
        <title>Emmonsia species relationships and genome sequence.</title>
        <authorList>
            <person name="Cuomo C.A."/>
            <person name="Schwartz I.S."/>
            <person name="Kenyon C."/>
            <person name="De Hoog G.S."/>
            <person name="Govender N.P."/>
            <person name="Botha A."/>
            <person name="Moreno L."/>
            <person name="De Vries M."/>
            <person name="Munoz J.F."/>
            <person name="Stielow J.B."/>
        </authorList>
    </citation>
    <scope>NUCLEOTIDE SEQUENCE [LARGE SCALE GENOMIC DNA]</scope>
    <source>
        <strain evidence="1 2">EI222</strain>
    </source>
</reference>
<evidence type="ECO:0000313" key="2">
    <source>
        <dbReference type="Proteomes" id="UP000242791"/>
    </source>
</evidence>
<gene>
    <name evidence="1" type="ORF">ACJ73_03111</name>
</gene>
<evidence type="ECO:0000313" key="1">
    <source>
        <dbReference type="EMBL" id="OJD25518.1"/>
    </source>
</evidence>
<proteinExistence type="predicted"/>
<dbReference type="EMBL" id="LGTZ01000362">
    <property type="protein sequence ID" value="OJD25518.1"/>
    <property type="molecule type" value="Genomic_DNA"/>
</dbReference>
<dbReference type="VEuPathDB" id="FungiDB:ACJ73_03111"/>
<keyword evidence="2" id="KW-1185">Reference proteome</keyword>
<sequence>MGTAEPQSLRGNERRDFNGQAFEAFFELPNLVGIAEKRMALSIPHIDLRTLAAVRQRHAKTLARYSTSLRLSIGNPRSRPGPNLGIGQLPEGIQKALTRERKCLIRLYNAHIQEKTAALGGGGGAVGTGIRSSAPSTE</sequence>
<name>A0A1J9Q9M7_9EURO</name>
<comment type="caution">
    <text evidence="1">The sequence shown here is derived from an EMBL/GenBank/DDBJ whole genome shotgun (WGS) entry which is preliminary data.</text>
</comment>
<dbReference type="Proteomes" id="UP000242791">
    <property type="component" value="Unassembled WGS sequence"/>
</dbReference>
<protein>
    <submittedName>
        <fullName evidence="1">Uncharacterized protein</fullName>
    </submittedName>
</protein>
<dbReference type="AlphaFoldDB" id="A0A1J9Q9M7"/>
<accession>A0A1J9Q9M7</accession>
<organism evidence="1 2">
    <name type="scientific">Blastomyces percursus</name>
    <dbReference type="NCBI Taxonomy" id="1658174"/>
    <lineage>
        <taxon>Eukaryota</taxon>
        <taxon>Fungi</taxon>
        <taxon>Dikarya</taxon>
        <taxon>Ascomycota</taxon>
        <taxon>Pezizomycotina</taxon>
        <taxon>Eurotiomycetes</taxon>
        <taxon>Eurotiomycetidae</taxon>
        <taxon>Onygenales</taxon>
        <taxon>Ajellomycetaceae</taxon>
        <taxon>Blastomyces</taxon>
    </lineage>
</organism>